<feature type="signal peptide" evidence="2">
    <location>
        <begin position="1"/>
        <end position="30"/>
    </location>
</feature>
<evidence type="ECO:0000313" key="4">
    <source>
        <dbReference type="Proteomes" id="UP000190341"/>
    </source>
</evidence>
<sequence>MSLLDSTFRRALLAAGVFCGASLAPTDAWANDLLQFSDFRVTAQGGGDFVLEPSHMTTLTLEQTTGWNFGDVYWFVDQSWYANGPDASGNASSWYGEFSPRLSFAKLSGRAPGEGLIRDVLIAATLEHGRDARLTTAQLIGLGVDFNLPGMDYANANVYARKQVHEGDFDTWQLTLAGARHFSVGGQRFLVDGFIDYVAPGGSRHWNLHVSPQVKWDLGARSGSPDRWYAGVELHYWKHKFGVAPIPGVKTTDETVGLIVQRRF</sequence>
<dbReference type="Proteomes" id="UP000190341">
    <property type="component" value="Unassembled WGS sequence"/>
</dbReference>
<protein>
    <submittedName>
        <fullName evidence="3">Nucleoside-specific outer membrane channel protein Tsx</fullName>
    </submittedName>
</protein>
<dbReference type="InterPro" id="IPR018013">
    <property type="entry name" value="Channel_Tsx-like"/>
</dbReference>
<feature type="chain" id="PRO_5010517485" evidence="2">
    <location>
        <begin position="31"/>
        <end position="264"/>
    </location>
</feature>
<dbReference type="AlphaFoldDB" id="A0A1T5KE46"/>
<evidence type="ECO:0000313" key="3">
    <source>
        <dbReference type="EMBL" id="SKC61900.1"/>
    </source>
</evidence>
<reference evidence="3 4" key="1">
    <citation type="submission" date="2017-02" db="EMBL/GenBank/DDBJ databases">
        <authorList>
            <person name="Peterson S.W."/>
        </authorList>
    </citation>
    <scope>NUCLEOTIDE SEQUENCE [LARGE SCALE GENOMIC DNA]</scope>
    <source>
        <strain evidence="3 4">P15</strain>
    </source>
</reference>
<name>A0A1T5KE46_9GAMM</name>
<evidence type="ECO:0000256" key="1">
    <source>
        <dbReference type="ARBA" id="ARBA00008728"/>
    </source>
</evidence>
<gene>
    <name evidence="3" type="ORF">SAMN06296058_1623</name>
</gene>
<dbReference type="Gene3D" id="2.40.230.20">
    <property type="entry name" value="Nucleoside-specific channel-forming protein, Tsx-like"/>
    <property type="match status" value="1"/>
</dbReference>
<dbReference type="GO" id="GO:0009279">
    <property type="term" value="C:cell outer membrane"/>
    <property type="evidence" value="ECO:0007669"/>
    <property type="project" value="InterPro"/>
</dbReference>
<dbReference type="EMBL" id="FUZV01000001">
    <property type="protein sequence ID" value="SKC61900.1"/>
    <property type="molecule type" value="Genomic_DNA"/>
</dbReference>
<dbReference type="RefSeq" id="WP_079723910.1">
    <property type="nucleotide sequence ID" value="NZ_BMCL01000002.1"/>
</dbReference>
<proteinExistence type="inferred from homology"/>
<accession>A0A1T5KE46</accession>
<dbReference type="SUPFAM" id="SSF111364">
    <property type="entry name" value="Tsx-like channel"/>
    <property type="match status" value="1"/>
</dbReference>
<organism evidence="3 4">
    <name type="scientific">Pseudoxanthomonas indica</name>
    <dbReference type="NCBI Taxonomy" id="428993"/>
    <lineage>
        <taxon>Bacteria</taxon>
        <taxon>Pseudomonadati</taxon>
        <taxon>Pseudomonadota</taxon>
        <taxon>Gammaproteobacteria</taxon>
        <taxon>Lysobacterales</taxon>
        <taxon>Lysobacteraceae</taxon>
        <taxon>Pseudoxanthomonas</taxon>
    </lineage>
</organism>
<comment type="similarity">
    <text evidence="1">Belongs to the nucleoside-specific channel-forming outer membrane porin (Tsx) (TC 1.B.10) family.</text>
</comment>
<evidence type="ECO:0000256" key="2">
    <source>
        <dbReference type="SAM" id="SignalP"/>
    </source>
</evidence>
<dbReference type="InterPro" id="IPR036777">
    <property type="entry name" value="Channel_Tsx-like_sf"/>
</dbReference>
<dbReference type="Pfam" id="PF03502">
    <property type="entry name" value="Channel_Tsx"/>
    <property type="match status" value="1"/>
</dbReference>
<dbReference type="OrthoDB" id="104801at2"/>
<keyword evidence="4" id="KW-1185">Reference proteome</keyword>
<dbReference type="STRING" id="428993.SAMN06296058_1623"/>
<keyword evidence="2" id="KW-0732">Signal</keyword>